<evidence type="ECO:0000313" key="2">
    <source>
        <dbReference type="EMBL" id="KAJ2002556.1"/>
    </source>
</evidence>
<organism evidence="2 3">
    <name type="scientific">Coemansia thaxteri</name>
    <dbReference type="NCBI Taxonomy" id="2663907"/>
    <lineage>
        <taxon>Eukaryota</taxon>
        <taxon>Fungi</taxon>
        <taxon>Fungi incertae sedis</taxon>
        <taxon>Zoopagomycota</taxon>
        <taxon>Kickxellomycotina</taxon>
        <taxon>Kickxellomycetes</taxon>
        <taxon>Kickxellales</taxon>
        <taxon>Kickxellaceae</taxon>
        <taxon>Coemansia</taxon>
    </lineage>
</organism>
<dbReference type="AlphaFoldDB" id="A0A9W8BCH9"/>
<keyword evidence="1" id="KW-0732">Signal</keyword>
<comment type="caution">
    <text evidence="2">The sequence shown here is derived from an EMBL/GenBank/DDBJ whole genome shotgun (WGS) entry which is preliminary data.</text>
</comment>
<sequence length="242" mass="25556">MARWSVLLVTMAALALAASSRMTGRQSITPHDYQGLGLALAQSAPSCGFPYVTLDISRITAVQLMSVSSECGTCLRVETAQSNYIVDGAAAGLPGIAMATHFEATAATFEQLPLVSVSKRDTDEVRYIYVLAVDTGGRGLDMAQVSFTALFGQSLSPMPASWFPVDPKYCQDMWRNTTKEQLQSPTLIRKIPVFTGRSQAPAGLAAAGPIKGEGTSGSPPVRSFKTKATLAVVAGVLLLLPV</sequence>
<protein>
    <recommendedName>
        <fullName evidence="4">Expansin-like EG45 domain-containing protein</fullName>
    </recommendedName>
</protein>
<dbReference type="OrthoDB" id="5561496at2759"/>
<evidence type="ECO:0000256" key="1">
    <source>
        <dbReference type="SAM" id="SignalP"/>
    </source>
</evidence>
<feature type="chain" id="PRO_5040726522" description="Expansin-like EG45 domain-containing protein" evidence="1">
    <location>
        <begin position="18"/>
        <end position="242"/>
    </location>
</feature>
<name>A0A9W8BCH9_9FUNG</name>
<evidence type="ECO:0008006" key="4">
    <source>
        <dbReference type="Google" id="ProtNLM"/>
    </source>
</evidence>
<accession>A0A9W8BCH9</accession>
<reference evidence="2" key="1">
    <citation type="submission" date="2022-07" db="EMBL/GenBank/DDBJ databases">
        <title>Phylogenomic reconstructions and comparative analyses of Kickxellomycotina fungi.</title>
        <authorList>
            <person name="Reynolds N.K."/>
            <person name="Stajich J.E."/>
            <person name="Barry K."/>
            <person name="Grigoriev I.V."/>
            <person name="Crous P."/>
            <person name="Smith M.E."/>
        </authorList>
    </citation>
    <scope>NUCLEOTIDE SEQUENCE</scope>
    <source>
        <strain evidence="2">IMI 214461</strain>
    </source>
</reference>
<gene>
    <name evidence="2" type="ORF">H4R26_003547</name>
</gene>
<feature type="signal peptide" evidence="1">
    <location>
        <begin position="1"/>
        <end position="17"/>
    </location>
</feature>
<dbReference type="InterPro" id="IPR036908">
    <property type="entry name" value="RlpA-like_sf"/>
</dbReference>
<dbReference type="Gene3D" id="2.40.40.10">
    <property type="entry name" value="RlpA-like domain"/>
    <property type="match status" value="1"/>
</dbReference>
<evidence type="ECO:0000313" key="3">
    <source>
        <dbReference type="Proteomes" id="UP001150907"/>
    </source>
</evidence>
<keyword evidence="3" id="KW-1185">Reference proteome</keyword>
<dbReference type="Proteomes" id="UP001150907">
    <property type="component" value="Unassembled WGS sequence"/>
</dbReference>
<dbReference type="EMBL" id="JANBQF010000291">
    <property type="protein sequence ID" value="KAJ2002556.1"/>
    <property type="molecule type" value="Genomic_DNA"/>
</dbReference>
<proteinExistence type="predicted"/>